<sequence length="156" mass="17619">MLAILIVLHQTIYKLMNLRKSTSLILALFLLVSNMGFAFNVHFCGGKVSSISAAYKTSEVCALPKKETTEKKCCAKKAEEGKKCCSDKKVELKKKSEQVVVKTFSFHSGPAVIFQDWKPEVFGKPLQAQKQENIEYYCDANAPPLFKLYSQYIFYA</sequence>
<proteinExistence type="predicted"/>
<evidence type="ECO:0000313" key="1">
    <source>
        <dbReference type="EMBL" id="PKW29467.1"/>
    </source>
</evidence>
<evidence type="ECO:0000313" key="2">
    <source>
        <dbReference type="EMBL" id="RLJ35032.1"/>
    </source>
</evidence>
<dbReference type="InterPro" id="IPR058512">
    <property type="entry name" value="DUF8199"/>
</dbReference>
<reference evidence="2 4" key="2">
    <citation type="submission" date="2018-10" db="EMBL/GenBank/DDBJ databases">
        <title>Genomic Encyclopedia of Archaeal and Bacterial Type Strains, Phase II (KMG-II): from individual species to whole genera.</title>
        <authorList>
            <person name="Goeker M."/>
        </authorList>
    </citation>
    <scope>NUCLEOTIDE SEQUENCE [LARGE SCALE GENOMIC DNA]</scope>
    <source>
        <strain evidence="2 4">DSM 21886</strain>
    </source>
</reference>
<protein>
    <submittedName>
        <fullName evidence="2">Uncharacterized protein</fullName>
    </submittedName>
</protein>
<accession>A0A497UW87</accession>
<organism evidence="2 4">
    <name type="scientific">Flavobacterium lindanitolerans</name>
    <dbReference type="NCBI Taxonomy" id="428988"/>
    <lineage>
        <taxon>Bacteria</taxon>
        <taxon>Pseudomonadati</taxon>
        <taxon>Bacteroidota</taxon>
        <taxon>Flavobacteriia</taxon>
        <taxon>Flavobacteriales</taxon>
        <taxon>Flavobacteriaceae</taxon>
        <taxon>Flavobacterium</taxon>
    </lineage>
</organism>
<dbReference type="Pfam" id="PF26622">
    <property type="entry name" value="DUF8199"/>
    <property type="match status" value="1"/>
</dbReference>
<dbReference type="NCBIfam" id="NF047658">
    <property type="entry name" value="HYC_CC_PP"/>
    <property type="match status" value="1"/>
</dbReference>
<dbReference type="InterPro" id="IPR058060">
    <property type="entry name" value="HYC_CC_PP"/>
</dbReference>
<dbReference type="EMBL" id="PJND01000007">
    <property type="protein sequence ID" value="PKW29467.1"/>
    <property type="molecule type" value="Genomic_DNA"/>
</dbReference>
<name>A0A497UW87_9FLAO</name>
<dbReference type="Proteomes" id="UP000275027">
    <property type="component" value="Unassembled WGS sequence"/>
</dbReference>
<gene>
    <name evidence="1" type="ORF">B0G92_1104</name>
    <name evidence="2" type="ORF">CLV50_0400</name>
</gene>
<dbReference type="EMBL" id="RCCB01000010">
    <property type="protein sequence ID" value="RLJ35032.1"/>
    <property type="molecule type" value="Genomic_DNA"/>
</dbReference>
<reference evidence="1 3" key="1">
    <citation type="submission" date="2017-12" db="EMBL/GenBank/DDBJ databases">
        <title>Genomic Encyclopedia of Type Strains, Phase III (KMG-III): the genomes of soil and plant-associated and newly described type strains.</title>
        <authorList>
            <person name="Whitman W."/>
        </authorList>
    </citation>
    <scope>NUCLEOTIDE SEQUENCE [LARGE SCALE GENOMIC DNA]</scope>
    <source>
        <strain evidence="1 3">IP-10</strain>
    </source>
</reference>
<dbReference type="Proteomes" id="UP000233767">
    <property type="component" value="Unassembled WGS sequence"/>
</dbReference>
<dbReference type="AlphaFoldDB" id="A0A497UW87"/>
<keyword evidence="3" id="KW-1185">Reference proteome</keyword>
<evidence type="ECO:0000313" key="4">
    <source>
        <dbReference type="Proteomes" id="UP000275027"/>
    </source>
</evidence>
<evidence type="ECO:0000313" key="3">
    <source>
        <dbReference type="Proteomes" id="UP000233767"/>
    </source>
</evidence>
<comment type="caution">
    <text evidence="2">The sequence shown here is derived from an EMBL/GenBank/DDBJ whole genome shotgun (WGS) entry which is preliminary data.</text>
</comment>